<keyword evidence="1" id="KW-0472">Membrane</keyword>
<feature type="transmembrane region" description="Helical" evidence="1">
    <location>
        <begin position="64"/>
        <end position="85"/>
    </location>
</feature>
<feature type="transmembrane region" description="Helical" evidence="1">
    <location>
        <begin position="197"/>
        <end position="218"/>
    </location>
</feature>
<dbReference type="Proteomes" id="UP000256774">
    <property type="component" value="Unassembled WGS sequence"/>
</dbReference>
<proteinExistence type="predicted"/>
<gene>
    <name evidence="3" type="ORF">DFR26_1622</name>
</gene>
<dbReference type="RefSeq" id="WP_116208441.1">
    <property type="nucleotide sequence ID" value="NZ_QUNR01000003.1"/>
</dbReference>
<feature type="transmembrane region" description="Helical" evidence="1">
    <location>
        <begin position="130"/>
        <end position="148"/>
    </location>
</feature>
<dbReference type="EMBL" id="QUNR01000003">
    <property type="protein sequence ID" value="REH37838.1"/>
    <property type="molecule type" value="Genomic_DNA"/>
</dbReference>
<dbReference type="Pfam" id="PF22497">
    <property type="entry name" value="DUF6989"/>
    <property type="match status" value="1"/>
</dbReference>
<dbReference type="OrthoDB" id="509480at2"/>
<feature type="transmembrane region" description="Helical" evidence="1">
    <location>
        <begin position="105"/>
        <end position="123"/>
    </location>
</feature>
<dbReference type="InterPro" id="IPR054258">
    <property type="entry name" value="DUF6989"/>
</dbReference>
<name>A0A3E0H3F7_9GAMM</name>
<keyword evidence="1" id="KW-1133">Transmembrane helix</keyword>
<organism evidence="3 4">
    <name type="scientific">Paraperlucidibaca baekdonensis</name>
    <dbReference type="NCBI Taxonomy" id="748120"/>
    <lineage>
        <taxon>Bacteria</taxon>
        <taxon>Pseudomonadati</taxon>
        <taxon>Pseudomonadota</taxon>
        <taxon>Gammaproteobacteria</taxon>
        <taxon>Moraxellales</taxon>
        <taxon>Moraxellaceae</taxon>
        <taxon>Paraperlucidibaca</taxon>
    </lineage>
</organism>
<keyword evidence="1" id="KW-0812">Transmembrane</keyword>
<feature type="domain" description="DUF6989" evidence="2">
    <location>
        <begin position="79"/>
        <end position="218"/>
    </location>
</feature>
<keyword evidence="4" id="KW-1185">Reference proteome</keyword>
<sequence>MALFAPRIRDALLFHAVFFVVAIPLALKPSVVGLNLGDLLMLLVAGYVVALPLVGLLRGHREWVALWWFLLPLSMALPCADWMLVQKMGTLHFPDHGAPRLGGAVPIYFLGMWLMLLWPLCWINAYARFPLFNAAIMALIAFTVWEWAARPMALWHAQDVRQFEGFALYPLIPEMLLGAGALWMWQIQRNRPWLSQLAGALSVAVFYAGALSLSLLWIG</sequence>
<protein>
    <recommendedName>
        <fullName evidence="2">DUF6989 domain-containing protein</fullName>
    </recommendedName>
</protein>
<feature type="transmembrane region" description="Helical" evidence="1">
    <location>
        <begin position="12"/>
        <end position="27"/>
    </location>
</feature>
<evidence type="ECO:0000313" key="4">
    <source>
        <dbReference type="Proteomes" id="UP000256774"/>
    </source>
</evidence>
<evidence type="ECO:0000313" key="3">
    <source>
        <dbReference type="EMBL" id="REH37838.1"/>
    </source>
</evidence>
<evidence type="ECO:0000256" key="1">
    <source>
        <dbReference type="SAM" id="Phobius"/>
    </source>
</evidence>
<comment type="caution">
    <text evidence="3">The sequence shown here is derived from an EMBL/GenBank/DDBJ whole genome shotgun (WGS) entry which is preliminary data.</text>
</comment>
<evidence type="ECO:0000259" key="2">
    <source>
        <dbReference type="Pfam" id="PF22497"/>
    </source>
</evidence>
<reference evidence="3 4" key="1">
    <citation type="submission" date="2018-08" db="EMBL/GenBank/DDBJ databases">
        <title>Genomic Encyclopedia of Type Strains, Phase IV (KMG-IV): sequencing the most valuable type-strain genomes for metagenomic binning, comparative biology and taxonomic classification.</title>
        <authorList>
            <person name="Goeker M."/>
        </authorList>
    </citation>
    <scope>NUCLEOTIDE SEQUENCE [LARGE SCALE GENOMIC DNA]</scope>
    <source>
        <strain evidence="3 4">DSM 26022</strain>
    </source>
</reference>
<dbReference type="AlphaFoldDB" id="A0A3E0H3F7"/>
<feature type="transmembrane region" description="Helical" evidence="1">
    <location>
        <begin position="168"/>
        <end position="185"/>
    </location>
</feature>
<accession>A0A3E0H3F7</accession>
<feature type="transmembrane region" description="Helical" evidence="1">
    <location>
        <begin position="39"/>
        <end position="57"/>
    </location>
</feature>